<dbReference type="InterPro" id="IPR035948">
    <property type="entry name" value="YwqG-like_sf"/>
</dbReference>
<reference evidence="2" key="1">
    <citation type="journal article" date="2019" name="Int. J. Syst. Evol. Microbiol.">
        <title>The Global Catalogue of Microorganisms (GCM) 10K type strain sequencing project: providing services to taxonomists for standard genome sequencing and annotation.</title>
        <authorList>
            <consortium name="The Broad Institute Genomics Platform"/>
            <consortium name="The Broad Institute Genome Sequencing Center for Infectious Disease"/>
            <person name="Wu L."/>
            <person name="Ma J."/>
        </authorList>
    </citation>
    <scope>NUCLEOTIDE SEQUENCE [LARGE SCALE GENOMIC DNA]</scope>
    <source>
        <strain evidence="2">JCM 11136</strain>
    </source>
</reference>
<organism evidence="1 2">
    <name type="scientific">Nonomuraea longicatena</name>
    <dbReference type="NCBI Taxonomy" id="83682"/>
    <lineage>
        <taxon>Bacteria</taxon>
        <taxon>Bacillati</taxon>
        <taxon>Actinomycetota</taxon>
        <taxon>Actinomycetes</taxon>
        <taxon>Streptosporangiales</taxon>
        <taxon>Streptosporangiaceae</taxon>
        <taxon>Nonomuraea</taxon>
    </lineage>
</organism>
<accession>A0ABP4AE41</accession>
<comment type="caution">
    <text evidence="1">The sequence shown here is derived from an EMBL/GenBank/DDBJ whole genome shotgun (WGS) entry which is preliminary data.</text>
</comment>
<evidence type="ECO:0008006" key="3">
    <source>
        <dbReference type="Google" id="ProtNLM"/>
    </source>
</evidence>
<dbReference type="PANTHER" id="PTHR36436:SF6">
    <property type="entry name" value="SLL5081 PROTEIN"/>
    <property type="match status" value="1"/>
</dbReference>
<dbReference type="Proteomes" id="UP001501578">
    <property type="component" value="Unassembled WGS sequence"/>
</dbReference>
<gene>
    <name evidence="1" type="ORF">GCM10009560_41650</name>
</gene>
<evidence type="ECO:0000313" key="1">
    <source>
        <dbReference type="EMBL" id="GAA0934443.1"/>
    </source>
</evidence>
<protein>
    <recommendedName>
        <fullName evidence="3">DUF1963 domain-containing protein</fullName>
    </recommendedName>
</protein>
<dbReference type="Pfam" id="PF09234">
    <property type="entry name" value="DUF1963"/>
    <property type="match status" value="1"/>
</dbReference>
<dbReference type="InterPro" id="IPR015315">
    <property type="entry name" value="DUF1963"/>
</dbReference>
<dbReference type="SUPFAM" id="SSF103032">
    <property type="entry name" value="Hypothetical protein YwqG"/>
    <property type="match status" value="1"/>
</dbReference>
<keyword evidence="2" id="KW-1185">Reference proteome</keyword>
<dbReference type="PANTHER" id="PTHR36436">
    <property type="entry name" value="SLL5081 PROTEIN"/>
    <property type="match status" value="1"/>
</dbReference>
<sequence>MEALEALLRAGLPAKQGQARLEFAEPGLVLMCDGSLSVRLSLHNDDTGECAEQAVQLVPAGQTLGRTHAYVQAWVQSLPSLLACVVDRTGGRSMTPGMLEFSQVVLKDDQVQTTTQFLERFADPLVVEAWAAAADAINDEEWIRAVCRDLRLGEHADELVALRRAGIGLTPRRNGMAAGRTHLGGVPELPRGALWPHRQNHPMTLLAQIDLAETNRCDDERLLPPAGLLQIFADLTGNTAWDDLTHGPGVLVLTQPPQARDLVVTEAPTGTAILPHRAVIPVVDPSLPPLDSPFYHDLTGLDLAGDDPAHLSERLAAFNEFHPPLDDDDRPRHRLLGYADPLQDDPWRHCATTDPRTPPTQWQLLAQIDSEPDAQLGDNGLIYVFIPRDALAAGDFSRACGVWQMH</sequence>
<dbReference type="Gene3D" id="2.30.320.10">
    <property type="entry name" value="YwqG-like"/>
    <property type="match status" value="1"/>
</dbReference>
<evidence type="ECO:0000313" key="2">
    <source>
        <dbReference type="Proteomes" id="UP001501578"/>
    </source>
</evidence>
<dbReference type="EMBL" id="BAAAHQ010000021">
    <property type="protein sequence ID" value="GAA0934443.1"/>
    <property type="molecule type" value="Genomic_DNA"/>
</dbReference>
<name>A0ABP4AE41_9ACTN</name>
<proteinExistence type="predicted"/>